<dbReference type="GO" id="GO:0006123">
    <property type="term" value="P:mitochondrial electron transport, cytochrome c to oxygen"/>
    <property type="evidence" value="ECO:0007669"/>
    <property type="project" value="InterPro"/>
</dbReference>
<evidence type="ECO:0000256" key="2">
    <source>
        <dbReference type="ARBA" id="ARBA00004673"/>
    </source>
</evidence>
<feature type="transmembrane region" description="Helical" evidence="7">
    <location>
        <begin position="56"/>
        <end position="75"/>
    </location>
</feature>
<dbReference type="Proteomes" id="UP001445335">
    <property type="component" value="Unassembled WGS sequence"/>
</dbReference>
<protein>
    <recommendedName>
        <fullName evidence="10">Cytochrome c oxidase polypeptide VIIc</fullName>
    </recommendedName>
</protein>
<keyword evidence="6 7" id="KW-0472">Membrane</keyword>
<dbReference type="InterPro" id="IPR036636">
    <property type="entry name" value="COX7C/Cox8_sf"/>
</dbReference>
<comment type="subcellular location">
    <subcellularLocation>
        <location evidence="1">Mitochondrion inner membrane</location>
        <topology evidence="1">Single-pass membrane protein</topology>
    </subcellularLocation>
</comment>
<evidence type="ECO:0000313" key="9">
    <source>
        <dbReference type="Proteomes" id="UP001445335"/>
    </source>
</evidence>
<dbReference type="EMBL" id="JALJOU010000009">
    <property type="protein sequence ID" value="KAK9842007.1"/>
    <property type="molecule type" value="Genomic_DNA"/>
</dbReference>
<evidence type="ECO:0008006" key="10">
    <source>
        <dbReference type="Google" id="ProtNLM"/>
    </source>
</evidence>
<accession>A0AAW1S7N9</accession>
<keyword evidence="9" id="KW-1185">Reference proteome</keyword>
<dbReference type="Pfam" id="PF02935">
    <property type="entry name" value="COX7C"/>
    <property type="match status" value="1"/>
</dbReference>
<evidence type="ECO:0000256" key="1">
    <source>
        <dbReference type="ARBA" id="ARBA00004434"/>
    </source>
</evidence>
<sequence>MSAAAAALRRLGQEGPRLARGIHNGRPALGGHDGPHYLHAEHMYEPWNIAHKKLKWGVAITLFVSIGFGLPFYAVHWQQKKAAG</sequence>
<dbReference type="AlphaFoldDB" id="A0AAW1S7N9"/>
<keyword evidence="7" id="KW-1133">Transmembrane helix</keyword>
<dbReference type="Gene3D" id="4.10.49.10">
    <property type="entry name" value="Cytochrome c oxidase subunit VIIc"/>
    <property type="match status" value="1"/>
</dbReference>
<dbReference type="InterPro" id="IPR004202">
    <property type="entry name" value="COX7C/Cox8"/>
</dbReference>
<comment type="caution">
    <text evidence="8">The sequence shown here is derived from an EMBL/GenBank/DDBJ whole genome shotgun (WGS) entry which is preliminary data.</text>
</comment>
<evidence type="ECO:0000256" key="6">
    <source>
        <dbReference type="ARBA" id="ARBA00023136"/>
    </source>
</evidence>
<organism evidence="8 9">
    <name type="scientific">Elliptochloris bilobata</name>
    <dbReference type="NCBI Taxonomy" id="381761"/>
    <lineage>
        <taxon>Eukaryota</taxon>
        <taxon>Viridiplantae</taxon>
        <taxon>Chlorophyta</taxon>
        <taxon>core chlorophytes</taxon>
        <taxon>Trebouxiophyceae</taxon>
        <taxon>Trebouxiophyceae incertae sedis</taxon>
        <taxon>Elliptochloris clade</taxon>
        <taxon>Elliptochloris</taxon>
    </lineage>
</organism>
<dbReference type="GO" id="GO:0005743">
    <property type="term" value="C:mitochondrial inner membrane"/>
    <property type="evidence" value="ECO:0007669"/>
    <property type="project" value="UniProtKB-SubCell"/>
</dbReference>
<dbReference type="GO" id="GO:0045277">
    <property type="term" value="C:respiratory chain complex IV"/>
    <property type="evidence" value="ECO:0007669"/>
    <property type="project" value="InterPro"/>
</dbReference>
<dbReference type="PANTHER" id="PTHR36003">
    <property type="entry name" value="TONB-DEPENDENT HEME RECEPTOR A"/>
    <property type="match status" value="1"/>
</dbReference>
<evidence type="ECO:0000256" key="4">
    <source>
        <dbReference type="ARBA" id="ARBA00022792"/>
    </source>
</evidence>
<evidence type="ECO:0000256" key="3">
    <source>
        <dbReference type="ARBA" id="ARBA00010514"/>
    </source>
</evidence>
<dbReference type="PANTHER" id="PTHR36003:SF5">
    <property type="entry name" value="TONB-DEPENDENT HEME RECEPTOR A"/>
    <property type="match status" value="1"/>
</dbReference>
<evidence type="ECO:0000256" key="7">
    <source>
        <dbReference type="SAM" id="Phobius"/>
    </source>
</evidence>
<comment type="pathway">
    <text evidence="2">Energy metabolism; oxidative phosphorylation.</text>
</comment>
<keyword evidence="7" id="KW-0812">Transmembrane</keyword>
<evidence type="ECO:0000256" key="5">
    <source>
        <dbReference type="ARBA" id="ARBA00023128"/>
    </source>
</evidence>
<gene>
    <name evidence="8" type="ORF">WJX81_003937</name>
</gene>
<keyword evidence="4" id="KW-0999">Mitochondrion inner membrane</keyword>
<comment type="similarity">
    <text evidence="3">Belongs to the cytochrome c oxidase VIIc family.</text>
</comment>
<proteinExistence type="inferred from homology"/>
<evidence type="ECO:0000313" key="8">
    <source>
        <dbReference type="EMBL" id="KAK9842007.1"/>
    </source>
</evidence>
<name>A0AAW1S7N9_9CHLO</name>
<reference evidence="8 9" key="1">
    <citation type="journal article" date="2024" name="Nat. Commun.">
        <title>Phylogenomics reveals the evolutionary origins of lichenization in chlorophyte algae.</title>
        <authorList>
            <person name="Puginier C."/>
            <person name="Libourel C."/>
            <person name="Otte J."/>
            <person name="Skaloud P."/>
            <person name="Haon M."/>
            <person name="Grisel S."/>
            <person name="Petersen M."/>
            <person name="Berrin J.G."/>
            <person name="Delaux P.M."/>
            <person name="Dal Grande F."/>
            <person name="Keller J."/>
        </authorList>
    </citation>
    <scope>NUCLEOTIDE SEQUENCE [LARGE SCALE GENOMIC DNA]</scope>
    <source>
        <strain evidence="8 9">SAG 245.80</strain>
    </source>
</reference>
<keyword evidence="5" id="KW-0496">Mitochondrion</keyword>